<accession>A0A016SH29</accession>
<evidence type="ECO:0000313" key="2">
    <source>
        <dbReference type="EMBL" id="EYB89651.1"/>
    </source>
</evidence>
<feature type="region of interest" description="Disordered" evidence="1">
    <location>
        <begin position="1"/>
        <end position="25"/>
    </location>
</feature>
<proteinExistence type="predicted"/>
<protein>
    <submittedName>
        <fullName evidence="2">Uncharacterized protein</fullName>
    </submittedName>
</protein>
<sequence>MYHMRRTKGDEKVTRPPTSHIHPSVPQVAPSIHECFERERSILLFAVRCTSYFQFLLKAWKSAMSTMDESEKERASSSSQLLLNSKASVQAKKELQARLDFTALSSSFTSKPEDELAALSYDRWCNYHKEHFPGKFPGKCCGGDPPSCKVKHFLASLYSVYSLPSSSCNVLSNVAPPDAGLQFKWERILQD</sequence>
<reference evidence="3" key="1">
    <citation type="journal article" date="2015" name="Nat. Genet.">
        <title>The genome and transcriptome of the zoonotic hookworm Ancylostoma ceylanicum identify infection-specific gene families.</title>
        <authorList>
            <person name="Schwarz E.M."/>
            <person name="Hu Y."/>
            <person name="Antoshechkin I."/>
            <person name="Miller M.M."/>
            <person name="Sternberg P.W."/>
            <person name="Aroian R.V."/>
        </authorList>
    </citation>
    <scope>NUCLEOTIDE SEQUENCE</scope>
    <source>
        <strain evidence="3">HY135</strain>
    </source>
</reference>
<gene>
    <name evidence="2" type="primary">Acey_s0229.g2915</name>
    <name evidence="2" type="ORF">Y032_0229g2915</name>
</gene>
<name>A0A016SH29_9BILA</name>
<dbReference type="Proteomes" id="UP000024635">
    <property type="component" value="Unassembled WGS sequence"/>
</dbReference>
<comment type="caution">
    <text evidence="2">The sequence shown here is derived from an EMBL/GenBank/DDBJ whole genome shotgun (WGS) entry which is preliminary data.</text>
</comment>
<dbReference type="AlphaFoldDB" id="A0A016SH29"/>
<dbReference type="EMBL" id="JARK01001565">
    <property type="protein sequence ID" value="EYB89651.1"/>
    <property type="molecule type" value="Genomic_DNA"/>
</dbReference>
<keyword evidence="3" id="KW-1185">Reference proteome</keyword>
<evidence type="ECO:0000313" key="3">
    <source>
        <dbReference type="Proteomes" id="UP000024635"/>
    </source>
</evidence>
<evidence type="ECO:0000256" key="1">
    <source>
        <dbReference type="SAM" id="MobiDB-lite"/>
    </source>
</evidence>
<organism evidence="2 3">
    <name type="scientific">Ancylostoma ceylanicum</name>
    <dbReference type="NCBI Taxonomy" id="53326"/>
    <lineage>
        <taxon>Eukaryota</taxon>
        <taxon>Metazoa</taxon>
        <taxon>Ecdysozoa</taxon>
        <taxon>Nematoda</taxon>
        <taxon>Chromadorea</taxon>
        <taxon>Rhabditida</taxon>
        <taxon>Rhabditina</taxon>
        <taxon>Rhabditomorpha</taxon>
        <taxon>Strongyloidea</taxon>
        <taxon>Ancylostomatidae</taxon>
        <taxon>Ancylostomatinae</taxon>
        <taxon>Ancylostoma</taxon>
    </lineage>
</organism>